<reference evidence="16 17" key="1">
    <citation type="submission" date="2015-07" db="EMBL/GenBank/DDBJ databases">
        <title>The genome of Habropoda laboriosa.</title>
        <authorList>
            <person name="Pan H."/>
            <person name="Kapheim K."/>
        </authorList>
    </citation>
    <scope>NUCLEOTIDE SEQUENCE [LARGE SCALE GENOMIC DNA]</scope>
    <source>
        <strain evidence="16">0110345459</strain>
    </source>
</reference>
<evidence type="ECO:0000256" key="1">
    <source>
        <dbReference type="ARBA" id="ARBA00004585"/>
    </source>
</evidence>
<dbReference type="PANTHER" id="PTHR12888:SF0">
    <property type="entry name" value="PEROXISOME ASSEMBLY PROTEIN 12"/>
    <property type="match status" value="1"/>
</dbReference>
<keyword evidence="13" id="KW-0576">Peroxisome</keyword>
<keyword evidence="7" id="KW-0479">Metal-binding</keyword>
<evidence type="ECO:0000313" key="16">
    <source>
        <dbReference type="EMBL" id="KOC67928.1"/>
    </source>
</evidence>
<feature type="domain" description="RING-type" evidence="15">
    <location>
        <begin position="231"/>
        <end position="269"/>
    </location>
</feature>
<gene>
    <name evidence="16" type="ORF">WH47_12258</name>
</gene>
<accession>A0A0L7RAR2</accession>
<dbReference type="Proteomes" id="UP000053825">
    <property type="component" value="Unassembled WGS sequence"/>
</dbReference>
<evidence type="ECO:0000256" key="8">
    <source>
        <dbReference type="ARBA" id="ARBA00022771"/>
    </source>
</evidence>
<dbReference type="InterPro" id="IPR013083">
    <property type="entry name" value="Znf_RING/FYVE/PHD"/>
</dbReference>
<dbReference type="Pfam" id="PF04757">
    <property type="entry name" value="Pex2_Pex12"/>
    <property type="match status" value="1"/>
</dbReference>
<dbReference type="EMBL" id="KQ414618">
    <property type="protein sequence ID" value="KOC67928.1"/>
    <property type="molecule type" value="Genomic_DNA"/>
</dbReference>
<evidence type="ECO:0000256" key="11">
    <source>
        <dbReference type="ARBA" id="ARBA00022989"/>
    </source>
</evidence>
<dbReference type="AlphaFoldDB" id="A0A0L7RAR2"/>
<dbReference type="InterPro" id="IPR001841">
    <property type="entry name" value="Znf_RING"/>
</dbReference>
<dbReference type="Gene3D" id="3.30.40.10">
    <property type="entry name" value="Zinc/RING finger domain, C3HC4 (zinc finger)"/>
    <property type="match status" value="1"/>
</dbReference>
<evidence type="ECO:0000256" key="10">
    <source>
        <dbReference type="ARBA" id="ARBA00022927"/>
    </source>
</evidence>
<evidence type="ECO:0000256" key="9">
    <source>
        <dbReference type="ARBA" id="ARBA00022833"/>
    </source>
</evidence>
<dbReference type="GO" id="GO:0004842">
    <property type="term" value="F:ubiquitin-protein transferase activity"/>
    <property type="evidence" value="ECO:0007669"/>
    <property type="project" value="TreeGrafter"/>
</dbReference>
<dbReference type="CDD" id="cd16451">
    <property type="entry name" value="mRING_PEX12"/>
    <property type="match status" value="1"/>
</dbReference>
<keyword evidence="17" id="KW-1185">Reference proteome</keyword>
<evidence type="ECO:0000256" key="3">
    <source>
        <dbReference type="ARBA" id="ARBA00008704"/>
    </source>
</evidence>
<dbReference type="GO" id="GO:0008270">
    <property type="term" value="F:zinc ion binding"/>
    <property type="evidence" value="ECO:0007669"/>
    <property type="project" value="UniProtKB-KW"/>
</dbReference>
<evidence type="ECO:0000256" key="13">
    <source>
        <dbReference type="ARBA" id="ARBA00023140"/>
    </source>
</evidence>
<evidence type="ECO:0000256" key="12">
    <source>
        <dbReference type="ARBA" id="ARBA00023136"/>
    </source>
</evidence>
<dbReference type="GO" id="GO:0016558">
    <property type="term" value="P:protein import into peroxisome matrix"/>
    <property type="evidence" value="ECO:0007669"/>
    <property type="project" value="InterPro"/>
</dbReference>
<evidence type="ECO:0000256" key="5">
    <source>
        <dbReference type="ARBA" id="ARBA00022448"/>
    </source>
</evidence>
<evidence type="ECO:0000256" key="2">
    <source>
        <dbReference type="ARBA" id="ARBA00004906"/>
    </source>
</evidence>
<protein>
    <recommendedName>
        <fullName evidence="4">Peroxisome assembly protein 12</fullName>
    </recommendedName>
    <alternativeName>
        <fullName evidence="14">Peroxin-12</fullName>
    </alternativeName>
</protein>
<evidence type="ECO:0000256" key="14">
    <source>
        <dbReference type="ARBA" id="ARBA00029692"/>
    </source>
</evidence>
<dbReference type="GO" id="GO:0005778">
    <property type="term" value="C:peroxisomal membrane"/>
    <property type="evidence" value="ECO:0007669"/>
    <property type="project" value="UniProtKB-SubCell"/>
</dbReference>
<keyword evidence="10" id="KW-0653">Protein transport</keyword>
<keyword evidence="9" id="KW-0862">Zinc</keyword>
<proteinExistence type="inferred from homology"/>
<name>A0A0L7RAR2_9HYME</name>
<dbReference type="STRING" id="597456.A0A0L7RAR2"/>
<keyword evidence="12" id="KW-0472">Membrane</keyword>
<keyword evidence="11" id="KW-1133">Transmembrane helix</keyword>
<dbReference type="InterPro" id="IPR006845">
    <property type="entry name" value="Pex_N"/>
</dbReference>
<keyword evidence="6" id="KW-0812">Transmembrane</keyword>
<dbReference type="InterPro" id="IPR017375">
    <property type="entry name" value="PEX12"/>
</dbReference>
<dbReference type="SMART" id="SM00184">
    <property type="entry name" value="RING"/>
    <property type="match status" value="1"/>
</dbReference>
<dbReference type="GO" id="GO:0006513">
    <property type="term" value="P:protein monoubiquitination"/>
    <property type="evidence" value="ECO:0007669"/>
    <property type="project" value="TreeGrafter"/>
</dbReference>
<comment type="pathway">
    <text evidence="2">Protein modification; protein ubiquitination.</text>
</comment>
<keyword evidence="5" id="KW-0813">Transport</keyword>
<dbReference type="SUPFAM" id="SSF57850">
    <property type="entry name" value="RING/U-box"/>
    <property type="match status" value="1"/>
</dbReference>
<evidence type="ECO:0000256" key="6">
    <source>
        <dbReference type="ARBA" id="ARBA00022692"/>
    </source>
</evidence>
<evidence type="ECO:0000313" key="17">
    <source>
        <dbReference type="Proteomes" id="UP000053825"/>
    </source>
</evidence>
<organism evidence="16 17">
    <name type="scientific">Habropoda laboriosa</name>
    <dbReference type="NCBI Taxonomy" id="597456"/>
    <lineage>
        <taxon>Eukaryota</taxon>
        <taxon>Metazoa</taxon>
        <taxon>Ecdysozoa</taxon>
        <taxon>Arthropoda</taxon>
        <taxon>Hexapoda</taxon>
        <taxon>Insecta</taxon>
        <taxon>Pterygota</taxon>
        <taxon>Neoptera</taxon>
        <taxon>Endopterygota</taxon>
        <taxon>Hymenoptera</taxon>
        <taxon>Apocrita</taxon>
        <taxon>Aculeata</taxon>
        <taxon>Apoidea</taxon>
        <taxon>Anthophila</taxon>
        <taxon>Apidae</taxon>
        <taxon>Habropoda</taxon>
    </lineage>
</organism>
<dbReference type="GO" id="GO:1990429">
    <property type="term" value="C:peroxisomal importomer complex"/>
    <property type="evidence" value="ECO:0007669"/>
    <property type="project" value="TreeGrafter"/>
</dbReference>
<comment type="subcellular location">
    <subcellularLocation>
        <location evidence="1">Peroxisome membrane</location>
        <topology evidence="1">Multi-pass membrane protein</topology>
    </subcellularLocation>
</comment>
<dbReference type="OrthoDB" id="107372at2759"/>
<sequence>MAEKGAHLTGTTFTRPSIFEIIAQESFASTVEPAFKKFFSYIISFNIERYGHLLRWADEAASFSEAFYSLKCISVVNSKVKHKLSKEQKKLSIILIKFEKLYHTCVTKGSTIIFMVYEFMVLYNYVLYVSGKSVYTSPLLRLLSVTLTYAEPQPIVSVSDLLRKIKHNSFGINDGIHIFQRMVTTSLEFGAFFLQFLSWWTQEHYSINLLSLPIPPPPKIPETAKQYKGTCPICHKALRVHTVLSVSGYAFCYQCILPVIRKDGKCPVTNYPAKEDDLIRLYLE</sequence>
<keyword evidence="8" id="KW-0863">Zinc-finger</keyword>
<evidence type="ECO:0000256" key="4">
    <source>
        <dbReference type="ARBA" id="ARBA00018980"/>
    </source>
</evidence>
<evidence type="ECO:0000256" key="7">
    <source>
        <dbReference type="ARBA" id="ARBA00022723"/>
    </source>
</evidence>
<evidence type="ECO:0000259" key="15">
    <source>
        <dbReference type="SMART" id="SM00184"/>
    </source>
</evidence>
<dbReference type="PANTHER" id="PTHR12888">
    <property type="entry name" value="PEROXISOME ASSEMBLY PROTEIN 12 PEROXIN-12"/>
    <property type="match status" value="1"/>
</dbReference>
<comment type="similarity">
    <text evidence="3">Belongs to the pex2/pex10/pex12 family.</text>
</comment>